<dbReference type="Gene3D" id="1.10.1070.11">
    <property type="entry name" value="Phosphatidylinositol 3-/4-kinase, catalytic domain"/>
    <property type="match status" value="1"/>
</dbReference>
<dbReference type="InterPro" id="IPR003113">
    <property type="entry name" value="PI3K_ABD"/>
</dbReference>
<dbReference type="SMART" id="SM00146">
    <property type="entry name" value="PI3Kc"/>
    <property type="match status" value="1"/>
</dbReference>
<reference evidence="13" key="1">
    <citation type="submission" date="2020-05" db="UniProtKB">
        <authorList>
            <consortium name="EnsemblMetazoa"/>
        </authorList>
    </citation>
    <scope>IDENTIFICATION</scope>
    <source>
        <strain evidence="13">BB02</strain>
    </source>
</reference>
<evidence type="ECO:0000259" key="11">
    <source>
        <dbReference type="PROSITE" id="PS51546"/>
    </source>
</evidence>
<dbReference type="InterPro" id="IPR018936">
    <property type="entry name" value="PI3/4_kinase_CS"/>
</dbReference>
<dbReference type="AlphaFoldDB" id="A0A2C9K0M6"/>
<dbReference type="RefSeq" id="XP_055864004.1">
    <property type="nucleotide sequence ID" value="XM_056008029.1"/>
</dbReference>
<dbReference type="PROSITE" id="PS51546">
    <property type="entry name" value="PI3K_RBD"/>
    <property type="match status" value="1"/>
</dbReference>
<dbReference type="RefSeq" id="XP_055864005.1">
    <property type="nucleotide sequence ID" value="XM_056008030.1"/>
</dbReference>
<reference evidence="16 17" key="2">
    <citation type="submission" date="2025-04" db="UniProtKB">
        <authorList>
            <consortium name="RefSeq"/>
        </authorList>
    </citation>
    <scope>IDENTIFICATION</scope>
</reference>
<accession>A0A2C9K0M6</accession>
<dbReference type="OMA" id="KGCKQHV"/>
<dbReference type="PROSITE" id="PS50290">
    <property type="entry name" value="PI3_4_KINASE_3"/>
    <property type="match status" value="1"/>
</dbReference>
<feature type="domain" description="PI3K/PI4K catalytic" evidence="8">
    <location>
        <begin position="760"/>
        <end position="1037"/>
    </location>
</feature>
<evidence type="ECO:0000313" key="14">
    <source>
        <dbReference type="Proteomes" id="UP000076420"/>
    </source>
</evidence>
<dbReference type="PROSITE" id="PS00916">
    <property type="entry name" value="PI3_4_KINASE_2"/>
    <property type="match status" value="1"/>
</dbReference>
<dbReference type="Gene3D" id="3.10.20.770">
    <property type="match status" value="1"/>
</dbReference>
<organism evidence="13 14">
    <name type="scientific">Biomphalaria glabrata</name>
    <name type="common">Bloodfluke planorb</name>
    <name type="synonym">Freshwater snail</name>
    <dbReference type="NCBI Taxonomy" id="6526"/>
    <lineage>
        <taxon>Eukaryota</taxon>
        <taxon>Metazoa</taxon>
        <taxon>Spiralia</taxon>
        <taxon>Lophotrochozoa</taxon>
        <taxon>Mollusca</taxon>
        <taxon>Gastropoda</taxon>
        <taxon>Heterobranchia</taxon>
        <taxon>Euthyneura</taxon>
        <taxon>Panpulmonata</taxon>
        <taxon>Hygrophila</taxon>
        <taxon>Lymnaeoidea</taxon>
        <taxon>Planorbidae</taxon>
        <taxon>Biomphalaria</taxon>
    </lineage>
</organism>
<proteinExistence type="inferred from homology"/>
<dbReference type="Proteomes" id="UP001165740">
    <property type="component" value="Chromosome 13"/>
</dbReference>
<dbReference type="Pfam" id="PF00792">
    <property type="entry name" value="PI3K_C2"/>
    <property type="match status" value="1"/>
</dbReference>
<gene>
    <name evidence="13" type="primary">106075289</name>
    <name evidence="16 17 18" type="synonym">LOC106075289</name>
</gene>
<evidence type="ECO:0000256" key="1">
    <source>
        <dbReference type="ARBA" id="ARBA00001498"/>
    </source>
</evidence>
<evidence type="ECO:0000313" key="13">
    <source>
        <dbReference type="EnsemblMetazoa" id="BGLB011116-PB"/>
    </source>
</evidence>
<evidence type="ECO:0000259" key="8">
    <source>
        <dbReference type="PROSITE" id="PS50290"/>
    </source>
</evidence>
<dbReference type="Pfam" id="PF00794">
    <property type="entry name" value="PI3K_rbd"/>
    <property type="match status" value="1"/>
</dbReference>
<dbReference type="SMART" id="SM00143">
    <property type="entry name" value="PI3K_p85B"/>
    <property type="match status" value="1"/>
</dbReference>
<evidence type="ECO:0000256" key="2">
    <source>
        <dbReference type="ARBA" id="ARBA00012073"/>
    </source>
</evidence>
<dbReference type="Pfam" id="PF00613">
    <property type="entry name" value="PI3Ka"/>
    <property type="match status" value="1"/>
</dbReference>
<dbReference type="KEGG" id="bgt:106075289"/>
<dbReference type="CDD" id="cd05165">
    <property type="entry name" value="PI3Kc_I"/>
    <property type="match status" value="1"/>
</dbReference>
<dbReference type="FunFam" id="1.10.1070.11:FF:000001">
    <property type="entry name" value="Phosphatidylinositol 4,5-bisphosphate 3-kinase catalytic subunit"/>
    <property type="match status" value="1"/>
</dbReference>
<dbReference type="SMART" id="SM00145">
    <property type="entry name" value="PI3Ka"/>
    <property type="match status" value="1"/>
</dbReference>
<dbReference type="GO" id="GO:0005886">
    <property type="term" value="C:plasma membrane"/>
    <property type="evidence" value="ECO:0007669"/>
    <property type="project" value="TreeGrafter"/>
</dbReference>
<dbReference type="Pfam" id="PF00454">
    <property type="entry name" value="PI3_PI4_kinase"/>
    <property type="match status" value="1"/>
</dbReference>
<protein>
    <recommendedName>
        <fullName evidence="2">phosphatidylinositol 3-kinase</fullName>
        <ecNumber evidence="2">2.7.1.137</ecNumber>
    </recommendedName>
</protein>
<dbReference type="InterPro" id="IPR042236">
    <property type="entry name" value="PI3K_accessory_sf"/>
</dbReference>
<feature type="domain" description="PIK helical" evidence="10">
    <location>
        <begin position="509"/>
        <end position="687"/>
    </location>
</feature>
<dbReference type="InterPro" id="IPR016024">
    <property type="entry name" value="ARM-type_fold"/>
</dbReference>
<feature type="domain" description="PI3K-ABD" evidence="9">
    <location>
        <begin position="25"/>
        <end position="114"/>
    </location>
</feature>
<dbReference type="Gene3D" id="2.60.40.150">
    <property type="entry name" value="C2 domain"/>
    <property type="match status" value="1"/>
</dbReference>
<dbReference type="InterPro" id="IPR000403">
    <property type="entry name" value="PI3/4_kinase_cat_dom"/>
</dbReference>
<evidence type="ECO:0000256" key="5">
    <source>
        <dbReference type="ARBA" id="ARBA00022777"/>
    </source>
</evidence>
<evidence type="ECO:0000259" key="12">
    <source>
        <dbReference type="PROSITE" id="PS51547"/>
    </source>
</evidence>
<dbReference type="InterPro" id="IPR002420">
    <property type="entry name" value="PI3K-type_C2_dom"/>
</dbReference>
<dbReference type="SUPFAM" id="SSF49562">
    <property type="entry name" value="C2 domain (Calcium/lipid-binding domain, CaLB)"/>
    <property type="match status" value="1"/>
</dbReference>
<dbReference type="InterPro" id="IPR035892">
    <property type="entry name" value="C2_domain_sf"/>
</dbReference>
<dbReference type="Pfam" id="PF02192">
    <property type="entry name" value="PI3K_p85B"/>
    <property type="match status" value="1"/>
</dbReference>
<dbReference type="VEuPathDB" id="VectorBase:BGLB011116"/>
<dbReference type="InterPro" id="IPR001263">
    <property type="entry name" value="PI3K_accessory_dom"/>
</dbReference>
<evidence type="ECO:0000256" key="4">
    <source>
        <dbReference type="ARBA" id="ARBA00022741"/>
    </source>
</evidence>
<dbReference type="VEuPathDB" id="VectorBase:BGLAX_034490"/>
<dbReference type="SMART" id="SM00144">
    <property type="entry name" value="PI3K_rbd"/>
    <property type="match status" value="1"/>
</dbReference>
<keyword evidence="5" id="KW-0418">Kinase</keyword>
<comment type="catalytic activity">
    <reaction evidence="1">
        <text>a 1,2-diacyl-sn-glycero-3-phospho-(1D-myo-inositol) + ATP = a 1,2-diacyl-sn-glycero-3-phospho-(1D-myo-inositol-3-phosphate) + ADP + H(+)</text>
        <dbReference type="Rhea" id="RHEA:12709"/>
        <dbReference type="ChEBI" id="CHEBI:15378"/>
        <dbReference type="ChEBI" id="CHEBI:30616"/>
        <dbReference type="ChEBI" id="CHEBI:57880"/>
        <dbReference type="ChEBI" id="CHEBI:58088"/>
        <dbReference type="ChEBI" id="CHEBI:456216"/>
        <dbReference type="EC" id="2.7.1.137"/>
    </reaction>
</comment>
<keyword evidence="3" id="KW-0808">Transferase</keyword>
<dbReference type="InterPro" id="IPR029071">
    <property type="entry name" value="Ubiquitin-like_domsf"/>
</dbReference>
<keyword evidence="15" id="KW-1185">Reference proteome</keyword>
<evidence type="ECO:0000259" key="10">
    <source>
        <dbReference type="PROSITE" id="PS51545"/>
    </source>
</evidence>
<dbReference type="GO" id="GO:0016303">
    <property type="term" value="F:1-phosphatidylinositol-3-kinase activity"/>
    <property type="evidence" value="ECO:0007669"/>
    <property type="project" value="UniProtKB-EC"/>
</dbReference>
<dbReference type="GO" id="GO:0050920">
    <property type="term" value="P:regulation of chemotaxis"/>
    <property type="evidence" value="ECO:0007669"/>
    <property type="project" value="UniProtKB-ARBA"/>
</dbReference>
<dbReference type="EnsemblMetazoa" id="BGLB011116-RC">
    <property type="protein sequence ID" value="BGLB011116-PC"/>
    <property type="gene ID" value="BGLB011116"/>
</dbReference>
<dbReference type="GO" id="GO:0043491">
    <property type="term" value="P:phosphatidylinositol 3-kinase/protein kinase B signal transduction"/>
    <property type="evidence" value="ECO:0007669"/>
    <property type="project" value="TreeGrafter"/>
</dbReference>
<dbReference type="PANTHER" id="PTHR10048:SF118">
    <property type="entry name" value="PI-3 KINASE"/>
    <property type="match status" value="1"/>
</dbReference>
<name>A0A2C9K0M6_BIOGL</name>
<dbReference type="EnsemblMetazoa" id="BGLB011116-RD">
    <property type="protein sequence ID" value="BGLB011116-PD"/>
    <property type="gene ID" value="BGLB011116"/>
</dbReference>
<dbReference type="SUPFAM" id="SSF56112">
    <property type="entry name" value="Protein kinase-like (PK-like)"/>
    <property type="match status" value="1"/>
</dbReference>
<comment type="similarity">
    <text evidence="7">Belongs to the PI3/PI4-kinase family.</text>
</comment>
<evidence type="ECO:0000313" key="17">
    <source>
        <dbReference type="RefSeq" id="XP_055864004.1"/>
    </source>
</evidence>
<dbReference type="GO" id="GO:0005524">
    <property type="term" value="F:ATP binding"/>
    <property type="evidence" value="ECO:0007669"/>
    <property type="project" value="UniProtKB-KW"/>
</dbReference>
<dbReference type="PROSITE" id="PS51544">
    <property type="entry name" value="PI3K_ABD"/>
    <property type="match status" value="1"/>
</dbReference>
<evidence type="ECO:0000256" key="7">
    <source>
        <dbReference type="PROSITE-ProRule" id="PRU00880"/>
    </source>
</evidence>
<sequence length="1050" mass="121139">MINLPDFTNLEGMTSLPSIKCNMDINNQVLIDFLFPTGIMIPKSVNLYSPIDQIKQVIWREAQKLPLANKLLQEEAYYFSFINISGEKEEVLDESQNLEQLQPLFPYLQLVEKNVDSSPQQILTKKINSLIGRGFQKQESFQAAEISDFKCKMSELCTQISTQRRSQTTMEKFEWRYPLRLRGSDSVPAELTARTENREIVVDIGFNVDGICYKLKVDLDGTPDEAIQRALIKRRNATGVNIEDSDDYILKVIGQEEYIYGNHPLIRFKYVYQCLVKKIAPQFWMVKKSKLPVVKFTFPELESTPPVPRRPTIVPRSPMSSGNENMLVTEVKSNYRIQLVGIDKVQLPDISKIKLYIGLYHGAEALCKEIETYEMPVMDGSCTVRVDIVFDIKVADLPLAARLCFALYHINTNKREDLSCWVNIPVYDFKERLQRGDRELPMWPHDVLQQPEEHCNPIGGVAVNAVSMDATLLKINFPDFDNKGGSYLIYPPYDKILQCAAENMEPSSSIGSPCMKVSKSHVEQLTQALYQSEQLCEQDKDLIWTFRYEVQQKFPNFLSKVLQSVKWNSYIDVAKITTLLQIWKPLPVDYALEILDYEYPDRNVREFAVKCLDSELSDDDVAQYMLQLVQALKFETHLCCSLAKFLLTRALKNQHLGHKLFWLLRSETHNSTVSTQYSLILQIYLKHNNDHLAVLMKQQDALKKLSALNSLIKECDINDDTKRQNAKTLMQEVLRQPNYMKFLTDLSSPLSPLYKMKDLKIDNCKFMNSKKRPLWLVWSNEDSMGPDIQIIYKNGDDLRQDMLTLQILQVMDNIWQAEGLDFRMNPYMCMATDLQQGMIEVVTSADTMANIQKWYKKTAFDKKALFEWLKSKHQNEESLNTAVDEFTLSCAGYCVATYVLGIGDRHNDNIMMKTSGQMFHIDFGHFLGNFKTKFNVKRERVPFVLTSHFVYVITKGGTNPDNFQKFQTMCEKAYLAVRQKYPLLVSLFMMMLSGGIPQLTSPKDVNYLKETLVPHMTEADARSHFRGKFKEALLGSWKSSVNFFFHMKAK</sequence>
<feature type="domain" description="C2 PI3K-type" evidence="12">
    <location>
        <begin position="331"/>
        <end position="483"/>
    </location>
</feature>
<dbReference type="FunFam" id="3.30.1010.10:FF:000008">
    <property type="entry name" value="Phosphatidylinositol 4,5-bisphosphate 3-kinase catalytic subunit gamma"/>
    <property type="match status" value="1"/>
</dbReference>
<dbReference type="OrthoDB" id="67688at2759"/>
<dbReference type="PROSITE" id="PS51545">
    <property type="entry name" value="PIK_HELICAL"/>
    <property type="match status" value="1"/>
</dbReference>
<dbReference type="GO" id="GO:0005942">
    <property type="term" value="C:phosphatidylinositol 3-kinase complex"/>
    <property type="evidence" value="ECO:0007669"/>
    <property type="project" value="TreeGrafter"/>
</dbReference>
<dbReference type="EnsemblMetazoa" id="BGLB011116-RB">
    <property type="protein sequence ID" value="BGLB011116-PB"/>
    <property type="gene ID" value="BGLB011116"/>
</dbReference>
<evidence type="ECO:0000313" key="15">
    <source>
        <dbReference type="Proteomes" id="UP001165740"/>
    </source>
</evidence>
<dbReference type="PROSITE" id="PS51547">
    <property type="entry name" value="C2_PI3K"/>
    <property type="match status" value="1"/>
</dbReference>
<dbReference type="RefSeq" id="XP_055864003.1">
    <property type="nucleotide sequence ID" value="XM_056008028.1"/>
</dbReference>
<keyword evidence="6" id="KW-0067">ATP-binding</keyword>
<dbReference type="InterPro" id="IPR036940">
    <property type="entry name" value="PI3/4_kinase_cat_sf"/>
</dbReference>
<dbReference type="GO" id="GO:0005737">
    <property type="term" value="C:cytoplasm"/>
    <property type="evidence" value="ECO:0007669"/>
    <property type="project" value="TreeGrafter"/>
</dbReference>
<dbReference type="InterPro" id="IPR011009">
    <property type="entry name" value="Kinase-like_dom_sf"/>
</dbReference>
<dbReference type="EC" id="2.7.1.137" evidence="2"/>
<dbReference type="GO" id="GO:0048015">
    <property type="term" value="P:phosphatidylinositol-mediated signaling"/>
    <property type="evidence" value="ECO:0007669"/>
    <property type="project" value="TreeGrafter"/>
</dbReference>
<dbReference type="GO" id="GO:0032060">
    <property type="term" value="P:bleb assembly"/>
    <property type="evidence" value="ECO:0007669"/>
    <property type="project" value="UniProtKB-ARBA"/>
</dbReference>
<dbReference type="InterPro" id="IPR000341">
    <property type="entry name" value="PI3K_Ras-bd_dom"/>
</dbReference>
<dbReference type="Gene3D" id="3.30.1010.10">
    <property type="entry name" value="Phosphatidylinositol 3-kinase Catalytic Subunit, Chain A, domain 4"/>
    <property type="match status" value="1"/>
</dbReference>
<dbReference type="GO" id="GO:0016477">
    <property type="term" value="P:cell migration"/>
    <property type="evidence" value="ECO:0007669"/>
    <property type="project" value="TreeGrafter"/>
</dbReference>
<feature type="domain" description="PI3K-RBD" evidence="11">
    <location>
        <begin position="197"/>
        <end position="287"/>
    </location>
</feature>
<evidence type="ECO:0000313" key="16">
    <source>
        <dbReference type="RefSeq" id="XP_055864003.1"/>
    </source>
</evidence>
<dbReference type="Gene3D" id="1.25.40.70">
    <property type="entry name" value="Phosphatidylinositol 3-kinase, accessory domain (PIK)"/>
    <property type="match status" value="1"/>
</dbReference>
<dbReference type="InterPro" id="IPR015433">
    <property type="entry name" value="PI3/4_kinase"/>
</dbReference>
<dbReference type="SUPFAM" id="SSF48371">
    <property type="entry name" value="ARM repeat"/>
    <property type="match status" value="1"/>
</dbReference>
<dbReference type="SUPFAM" id="SSF54236">
    <property type="entry name" value="Ubiquitin-like"/>
    <property type="match status" value="1"/>
</dbReference>
<evidence type="ECO:0000256" key="6">
    <source>
        <dbReference type="ARBA" id="ARBA00022840"/>
    </source>
</evidence>
<evidence type="ECO:0000256" key="3">
    <source>
        <dbReference type="ARBA" id="ARBA00022679"/>
    </source>
</evidence>
<evidence type="ECO:0000259" key="9">
    <source>
        <dbReference type="PROSITE" id="PS51544"/>
    </source>
</evidence>
<evidence type="ECO:0000313" key="18">
    <source>
        <dbReference type="RefSeq" id="XP_055864005.1"/>
    </source>
</evidence>
<keyword evidence="4" id="KW-0547">Nucleotide-binding</keyword>
<dbReference type="GO" id="GO:0035005">
    <property type="term" value="F:1-phosphatidylinositol-4-phosphate 3-kinase activity"/>
    <property type="evidence" value="ECO:0007669"/>
    <property type="project" value="TreeGrafter"/>
</dbReference>
<dbReference type="Proteomes" id="UP000076420">
    <property type="component" value="Unassembled WGS sequence"/>
</dbReference>
<dbReference type="PANTHER" id="PTHR10048">
    <property type="entry name" value="PHOSPHATIDYLINOSITOL KINASE"/>
    <property type="match status" value="1"/>
</dbReference>
<dbReference type="STRING" id="6526.A0A2C9K0M6"/>